<name>X1KZH1_9ZZZZ</name>
<gene>
    <name evidence="1" type="ORF">S06H3_07522</name>
</gene>
<dbReference type="EMBL" id="BARV01003054">
    <property type="protein sequence ID" value="GAH99030.1"/>
    <property type="molecule type" value="Genomic_DNA"/>
</dbReference>
<dbReference type="Gene3D" id="2.160.20.80">
    <property type="entry name" value="E3 ubiquitin-protein ligase SopA"/>
    <property type="match status" value="1"/>
</dbReference>
<dbReference type="SUPFAM" id="SSF141571">
    <property type="entry name" value="Pentapeptide repeat-like"/>
    <property type="match status" value="1"/>
</dbReference>
<dbReference type="InterPro" id="IPR001646">
    <property type="entry name" value="5peptide_repeat"/>
</dbReference>
<dbReference type="PANTHER" id="PTHR14136">
    <property type="entry name" value="BTB_POZ DOMAIN-CONTAINING PROTEIN KCTD9"/>
    <property type="match status" value="1"/>
</dbReference>
<dbReference type="InterPro" id="IPR051082">
    <property type="entry name" value="Pentapeptide-BTB/POZ_domain"/>
</dbReference>
<feature type="non-terminal residue" evidence="1">
    <location>
        <position position="1"/>
    </location>
</feature>
<evidence type="ECO:0000313" key="1">
    <source>
        <dbReference type="EMBL" id="GAH99030.1"/>
    </source>
</evidence>
<dbReference type="Pfam" id="PF00805">
    <property type="entry name" value="Pentapeptide"/>
    <property type="match status" value="1"/>
</dbReference>
<organism evidence="1">
    <name type="scientific">marine sediment metagenome</name>
    <dbReference type="NCBI Taxonomy" id="412755"/>
    <lineage>
        <taxon>unclassified sequences</taxon>
        <taxon>metagenomes</taxon>
        <taxon>ecological metagenomes</taxon>
    </lineage>
</organism>
<comment type="caution">
    <text evidence="1">The sequence shown here is derived from an EMBL/GenBank/DDBJ whole genome shotgun (WGS) entry which is preliminary data.</text>
</comment>
<accession>X1KZH1</accession>
<dbReference type="AlphaFoldDB" id="X1KZH1"/>
<evidence type="ECO:0008006" key="2">
    <source>
        <dbReference type="Google" id="ProtNLM"/>
    </source>
</evidence>
<sequence>SFREAEFQNCSFYDEIEQTGSQWSFCNLTETKFSRSNLSLNKLDKCDAYLLECMECAASGMSLEVGVHREVGKRILTGGVRFSDCKMQYAVFVPGNYEESRFEHCDLRDVSLAGSNLTRTSFIGSSINNIDLSGATLDNAVLANATFDEIDLASMFSYKAMVVSRDQHENILASIGIVTLN</sequence>
<protein>
    <recommendedName>
        <fullName evidence="2">Pentapeptide repeat-containing protein</fullName>
    </recommendedName>
</protein>
<reference evidence="1" key="1">
    <citation type="journal article" date="2014" name="Front. Microbiol.">
        <title>High frequency of phylogenetically diverse reductive dehalogenase-homologous genes in deep subseafloor sedimentary metagenomes.</title>
        <authorList>
            <person name="Kawai M."/>
            <person name="Futagami T."/>
            <person name="Toyoda A."/>
            <person name="Takaki Y."/>
            <person name="Nishi S."/>
            <person name="Hori S."/>
            <person name="Arai W."/>
            <person name="Tsubouchi T."/>
            <person name="Morono Y."/>
            <person name="Uchiyama I."/>
            <person name="Ito T."/>
            <person name="Fujiyama A."/>
            <person name="Inagaki F."/>
            <person name="Takami H."/>
        </authorList>
    </citation>
    <scope>NUCLEOTIDE SEQUENCE</scope>
    <source>
        <strain evidence="1">Expedition CK06-06</strain>
    </source>
</reference>
<proteinExistence type="predicted"/>
<dbReference type="PANTHER" id="PTHR14136:SF17">
    <property type="entry name" value="BTB_POZ DOMAIN-CONTAINING PROTEIN KCTD9"/>
    <property type="match status" value="1"/>
</dbReference>